<accession>A8SBS3</accession>
<dbReference type="AlphaFoldDB" id="A8SBS3"/>
<comment type="caution">
    <text evidence="1">The sequence shown here is derived from an EMBL/GenBank/DDBJ whole genome shotgun (WGS) entry which is preliminary data.</text>
</comment>
<gene>
    <name evidence="1" type="ORF">FAEPRAM212_01746</name>
</gene>
<name>A8SBS3_9FIRM</name>
<proteinExistence type="predicted"/>
<reference evidence="1 2" key="2">
    <citation type="submission" date="2007-09" db="EMBL/GenBank/DDBJ databases">
        <authorList>
            <person name="Fulton L."/>
            <person name="Clifton S."/>
            <person name="Fulton B."/>
            <person name="Xu J."/>
            <person name="Minx P."/>
            <person name="Pepin K.H."/>
            <person name="Johnson M."/>
            <person name="Thiruvilangam P."/>
            <person name="Bhonagiri V."/>
            <person name="Nash W.E."/>
            <person name="Mardis E.R."/>
            <person name="Wilson R.K."/>
        </authorList>
    </citation>
    <scope>NUCLEOTIDE SEQUENCE [LARGE SCALE GENOMIC DNA]</scope>
    <source>
        <strain evidence="1 2">M21/2</strain>
    </source>
</reference>
<sequence length="38" mass="4810">MKRQFWKIRRFSRIANYKICFPLIMRKAKAARILNRQR</sequence>
<organism evidence="1 2">
    <name type="scientific">Faecalibacterium prausnitzii M21/2</name>
    <dbReference type="NCBI Taxonomy" id="411485"/>
    <lineage>
        <taxon>Bacteria</taxon>
        <taxon>Bacillati</taxon>
        <taxon>Bacillota</taxon>
        <taxon>Clostridia</taxon>
        <taxon>Eubacteriales</taxon>
        <taxon>Oscillospiraceae</taxon>
        <taxon>Faecalibacterium</taxon>
    </lineage>
</organism>
<reference evidence="1 2" key="1">
    <citation type="submission" date="2007-09" db="EMBL/GenBank/DDBJ databases">
        <title>Draft genome sequence of Faecalibacterium prausnitzii M21/2.</title>
        <authorList>
            <person name="Sudarsanam P."/>
            <person name="Ley R."/>
            <person name="Guruge J."/>
            <person name="Turnbaugh P.J."/>
            <person name="Mahowald M."/>
            <person name="Liep D."/>
            <person name="Gordon J."/>
        </authorList>
    </citation>
    <scope>NUCLEOTIDE SEQUENCE [LARGE SCALE GENOMIC DNA]</scope>
    <source>
        <strain evidence="1 2">M21/2</strain>
    </source>
</reference>
<evidence type="ECO:0000313" key="2">
    <source>
        <dbReference type="Proteomes" id="UP000005945"/>
    </source>
</evidence>
<protein>
    <submittedName>
        <fullName evidence="1">Uncharacterized protein</fullName>
    </submittedName>
</protein>
<dbReference type="EMBL" id="ABED02000026">
    <property type="protein sequence ID" value="EDP21423.1"/>
    <property type="molecule type" value="Genomic_DNA"/>
</dbReference>
<evidence type="ECO:0000313" key="1">
    <source>
        <dbReference type="EMBL" id="EDP21423.1"/>
    </source>
</evidence>
<dbReference type="Proteomes" id="UP000005945">
    <property type="component" value="Unassembled WGS sequence"/>
</dbReference>
<dbReference type="HOGENOM" id="CLU_3328118_0_0_9"/>